<feature type="region of interest" description="Disordered" evidence="3">
    <location>
        <begin position="1"/>
        <end position="27"/>
    </location>
</feature>
<dbReference type="Pfam" id="PF01128">
    <property type="entry name" value="IspD"/>
    <property type="match status" value="1"/>
</dbReference>
<dbReference type="SUPFAM" id="SSF53448">
    <property type="entry name" value="Nucleotide-diphospho-sugar transferases"/>
    <property type="match status" value="1"/>
</dbReference>
<dbReference type="Gene3D" id="3.90.550.10">
    <property type="entry name" value="Spore Coat Polysaccharide Biosynthesis Protein SpsA, Chain A"/>
    <property type="match status" value="1"/>
</dbReference>
<evidence type="ECO:0000256" key="3">
    <source>
        <dbReference type="SAM" id="MobiDB-lite"/>
    </source>
</evidence>
<feature type="compositionally biased region" description="Acidic residues" evidence="3">
    <location>
        <begin position="14"/>
        <end position="27"/>
    </location>
</feature>
<sequence>MSEHITDDPYADLPDVDEDGNPVEPEEETLSVFLDPDAPDPVGILLDVDRGTLPYALIHGEALVTAAAWGMGEAGVLPGDSGVPWDEIREHVVETGATLVLHDPLCPMTPAAFIADCVDRAHRQRVVVVGVRPVTDTVKTVTDGVLGETVDREDLRQVVSPIALPSSVVAAMPNLPSTHFDVLVPLLREHFPIALVEAPAEARRIVTADDVRVLEELTRRETGPLG</sequence>
<organism evidence="4 5">
    <name type="scientific">Nocardioides yefusunii</name>
    <dbReference type="NCBI Taxonomy" id="2500546"/>
    <lineage>
        <taxon>Bacteria</taxon>
        <taxon>Bacillati</taxon>
        <taxon>Actinomycetota</taxon>
        <taxon>Actinomycetes</taxon>
        <taxon>Propionibacteriales</taxon>
        <taxon>Nocardioidaceae</taxon>
        <taxon>Nocardioides</taxon>
    </lineage>
</organism>
<dbReference type="InterPro" id="IPR034683">
    <property type="entry name" value="IspD/TarI"/>
</dbReference>
<dbReference type="Proteomes" id="UP001596098">
    <property type="component" value="Unassembled WGS sequence"/>
</dbReference>
<keyword evidence="2 4" id="KW-0548">Nucleotidyltransferase</keyword>
<dbReference type="EMBL" id="JBHSQI010000002">
    <property type="protein sequence ID" value="MFC6152776.1"/>
    <property type="molecule type" value="Genomic_DNA"/>
</dbReference>
<accession>A0ABW1QWL0</accession>
<evidence type="ECO:0000256" key="1">
    <source>
        <dbReference type="ARBA" id="ARBA00022679"/>
    </source>
</evidence>
<dbReference type="InterPro" id="IPR029044">
    <property type="entry name" value="Nucleotide-diphossugar_trans"/>
</dbReference>
<protein>
    <submittedName>
        <fullName evidence="4">2-C-methyl-D-erythritol 4-phosphate cytidylyltransferase</fullName>
    </submittedName>
</protein>
<name>A0ABW1QWL0_9ACTN</name>
<dbReference type="RefSeq" id="WP_128219581.1">
    <property type="nucleotide sequence ID" value="NZ_CP034929.1"/>
</dbReference>
<reference evidence="5" key="1">
    <citation type="journal article" date="2019" name="Int. J. Syst. Evol. Microbiol.">
        <title>The Global Catalogue of Microorganisms (GCM) 10K type strain sequencing project: providing services to taxonomists for standard genome sequencing and annotation.</title>
        <authorList>
            <consortium name="The Broad Institute Genomics Platform"/>
            <consortium name="The Broad Institute Genome Sequencing Center for Infectious Disease"/>
            <person name="Wu L."/>
            <person name="Ma J."/>
        </authorList>
    </citation>
    <scope>NUCLEOTIDE SEQUENCE [LARGE SCALE GENOMIC DNA]</scope>
    <source>
        <strain evidence="5">DFY28</strain>
    </source>
</reference>
<evidence type="ECO:0000313" key="4">
    <source>
        <dbReference type="EMBL" id="MFC6152776.1"/>
    </source>
</evidence>
<evidence type="ECO:0000256" key="2">
    <source>
        <dbReference type="ARBA" id="ARBA00022695"/>
    </source>
</evidence>
<gene>
    <name evidence="4" type="ORF">ACFPWU_03735</name>
</gene>
<proteinExistence type="predicted"/>
<dbReference type="GO" id="GO:0016779">
    <property type="term" value="F:nucleotidyltransferase activity"/>
    <property type="evidence" value="ECO:0007669"/>
    <property type="project" value="UniProtKB-KW"/>
</dbReference>
<keyword evidence="1" id="KW-0808">Transferase</keyword>
<comment type="caution">
    <text evidence="4">The sequence shown here is derived from an EMBL/GenBank/DDBJ whole genome shotgun (WGS) entry which is preliminary data.</text>
</comment>
<keyword evidence="5" id="KW-1185">Reference proteome</keyword>
<evidence type="ECO:0000313" key="5">
    <source>
        <dbReference type="Proteomes" id="UP001596098"/>
    </source>
</evidence>